<evidence type="ECO:0000313" key="2">
    <source>
        <dbReference type="Proteomes" id="UP000835052"/>
    </source>
</evidence>
<name>A0A8S1GTF4_9PELO</name>
<dbReference type="AlphaFoldDB" id="A0A8S1GTF4"/>
<gene>
    <name evidence="1" type="ORF">CAUJ_LOCUS2090</name>
</gene>
<accession>A0A8S1GTF4</accession>
<comment type="caution">
    <text evidence="1">The sequence shown here is derived from an EMBL/GenBank/DDBJ whole genome shotgun (WGS) entry which is preliminary data.</text>
</comment>
<organism evidence="1 2">
    <name type="scientific">Caenorhabditis auriculariae</name>
    <dbReference type="NCBI Taxonomy" id="2777116"/>
    <lineage>
        <taxon>Eukaryota</taxon>
        <taxon>Metazoa</taxon>
        <taxon>Ecdysozoa</taxon>
        <taxon>Nematoda</taxon>
        <taxon>Chromadorea</taxon>
        <taxon>Rhabditida</taxon>
        <taxon>Rhabditina</taxon>
        <taxon>Rhabditomorpha</taxon>
        <taxon>Rhabditoidea</taxon>
        <taxon>Rhabditidae</taxon>
        <taxon>Peloderinae</taxon>
        <taxon>Caenorhabditis</taxon>
    </lineage>
</organism>
<dbReference type="EMBL" id="CAJGYM010000004">
    <property type="protein sequence ID" value="CAD6186171.1"/>
    <property type="molecule type" value="Genomic_DNA"/>
</dbReference>
<dbReference type="Proteomes" id="UP000835052">
    <property type="component" value="Unassembled WGS sequence"/>
</dbReference>
<sequence length="339" mass="37337">MDCFNIADLTEEVFGHLCNVALNKCNDKGERRKAGCGGRAMRKRVLIKNFVSDLFKMHKTAENEAREEGEILSQDEYDEDEVTGITCEEIDEEIAEIEEDEEDFQRSHQLPSVSEFLSDCWLPSSNENSMLNSANVSQDDAGPFCDFADPLNGRDGALSRADHVSSLSIMGGGVLSLYDVYSGVSERATEGDLPSASDPLGSNSSLMDSVDLPVDSFQSLYEPHFDPTDLSSPDSLCSFAPLTTSPIRAMCESAGAVAPLQPLSTDPGDELFLSLTSNSYSEMKSYSFPLDCPSHVLEPEPVLLTDLDAENDRSYSKKRRSNESYEESLNIAFQKRIKL</sequence>
<reference evidence="1" key="1">
    <citation type="submission" date="2020-10" db="EMBL/GenBank/DDBJ databases">
        <authorList>
            <person name="Kikuchi T."/>
        </authorList>
    </citation>
    <scope>NUCLEOTIDE SEQUENCE</scope>
    <source>
        <strain evidence="1">NKZ352</strain>
    </source>
</reference>
<proteinExistence type="predicted"/>
<evidence type="ECO:0000313" key="1">
    <source>
        <dbReference type="EMBL" id="CAD6186171.1"/>
    </source>
</evidence>
<keyword evidence="2" id="KW-1185">Reference proteome</keyword>
<dbReference type="OrthoDB" id="5831414at2759"/>
<protein>
    <submittedName>
        <fullName evidence="1">Uncharacterized protein</fullName>
    </submittedName>
</protein>